<proteinExistence type="predicted"/>
<dbReference type="EMBL" id="GBXM01032149">
    <property type="protein sequence ID" value="JAH76428.1"/>
    <property type="molecule type" value="Transcribed_RNA"/>
</dbReference>
<protein>
    <submittedName>
        <fullName evidence="1">Uncharacterized protein</fullName>
    </submittedName>
</protein>
<organism evidence="1">
    <name type="scientific">Anguilla anguilla</name>
    <name type="common">European freshwater eel</name>
    <name type="synonym">Muraena anguilla</name>
    <dbReference type="NCBI Taxonomy" id="7936"/>
    <lineage>
        <taxon>Eukaryota</taxon>
        <taxon>Metazoa</taxon>
        <taxon>Chordata</taxon>
        <taxon>Craniata</taxon>
        <taxon>Vertebrata</taxon>
        <taxon>Euteleostomi</taxon>
        <taxon>Actinopterygii</taxon>
        <taxon>Neopterygii</taxon>
        <taxon>Teleostei</taxon>
        <taxon>Anguilliformes</taxon>
        <taxon>Anguillidae</taxon>
        <taxon>Anguilla</taxon>
    </lineage>
</organism>
<sequence length="12" mass="1343">MKMVIETSVAFS</sequence>
<reference evidence="1" key="1">
    <citation type="submission" date="2014-11" db="EMBL/GenBank/DDBJ databases">
        <authorList>
            <person name="Amaro Gonzalez C."/>
        </authorList>
    </citation>
    <scope>NUCLEOTIDE SEQUENCE</scope>
</reference>
<reference evidence="1" key="2">
    <citation type="journal article" date="2015" name="Fish Shellfish Immunol.">
        <title>Early steps in the European eel (Anguilla anguilla)-Vibrio vulnificus interaction in the gills: Role of the RtxA13 toxin.</title>
        <authorList>
            <person name="Callol A."/>
            <person name="Pajuelo D."/>
            <person name="Ebbesson L."/>
            <person name="Teles M."/>
            <person name="MacKenzie S."/>
            <person name="Amaro C."/>
        </authorList>
    </citation>
    <scope>NUCLEOTIDE SEQUENCE</scope>
</reference>
<name>A0A0E9VGU5_ANGAN</name>
<evidence type="ECO:0000313" key="1">
    <source>
        <dbReference type="EMBL" id="JAH76428.1"/>
    </source>
</evidence>
<accession>A0A0E9VGU5</accession>